<dbReference type="Proteomes" id="UP000008068">
    <property type="component" value="Unassembled WGS sequence"/>
</dbReference>
<dbReference type="EMBL" id="GL379838">
    <property type="protein sequence ID" value="EGT52715.1"/>
    <property type="molecule type" value="Genomic_DNA"/>
</dbReference>
<evidence type="ECO:0000256" key="3">
    <source>
        <dbReference type="ARBA" id="ARBA00022525"/>
    </source>
</evidence>
<dbReference type="FunCoup" id="G0N4R0">
    <property type="interactions" value="1101"/>
</dbReference>
<evidence type="ECO:0000313" key="9">
    <source>
        <dbReference type="EMBL" id="EGT52715.1"/>
    </source>
</evidence>
<keyword evidence="8" id="KW-0472">Membrane</keyword>
<accession>G0N4R0</accession>
<dbReference type="PANTHER" id="PTHR31418">
    <property type="entry name" value="FATTY-ACID AND RETINOL-BINDING PROTEIN 1"/>
    <property type="match status" value="1"/>
</dbReference>
<evidence type="ECO:0000256" key="7">
    <source>
        <dbReference type="SAM" id="MobiDB-lite"/>
    </source>
</evidence>
<feature type="transmembrane region" description="Helical" evidence="8">
    <location>
        <begin position="58"/>
        <end position="84"/>
    </location>
</feature>
<dbReference type="PANTHER" id="PTHR31418:SF3">
    <property type="entry name" value="FATTY ACID_RETINOL BINDING PROTEIN"/>
    <property type="match status" value="1"/>
</dbReference>
<keyword evidence="8" id="KW-0812">Transmembrane</keyword>
<dbReference type="GO" id="GO:0005576">
    <property type="term" value="C:extracellular region"/>
    <property type="evidence" value="ECO:0007669"/>
    <property type="project" value="UniProtKB-SubCell"/>
</dbReference>
<dbReference type="OrthoDB" id="5856727at2759"/>
<dbReference type="InParanoid" id="G0N4R0"/>
<keyword evidence="6" id="KW-0446">Lipid-binding</keyword>
<gene>
    <name evidence="9" type="primary">Cbn-far-7</name>
    <name evidence="9" type="ORF">CAEBREN_15771</name>
</gene>
<dbReference type="Pfam" id="PF05823">
    <property type="entry name" value="Gp-FAR-1"/>
    <property type="match status" value="1"/>
</dbReference>
<dbReference type="GO" id="GO:0008289">
    <property type="term" value="F:lipid binding"/>
    <property type="evidence" value="ECO:0007669"/>
    <property type="project" value="UniProtKB-KW"/>
</dbReference>
<evidence type="ECO:0000256" key="4">
    <source>
        <dbReference type="ARBA" id="ARBA00022729"/>
    </source>
</evidence>
<evidence type="ECO:0000256" key="1">
    <source>
        <dbReference type="ARBA" id="ARBA00004613"/>
    </source>
</evidence>
<evidence type="ECO:0000256" key="6">
    <source>
        <dbReference type="ARBA" id="ARBA00023121"/>
    </source>
</evidence>
<reference evidence="10" key="1">
    <citation type="submission" date="2011-07" db="EMBL/GenBank/DDBJ databases">
        <authorList>
            <consortium name="Caenorhabditis brenneri Sequencing and Analysis Consortium"/>
            <person name="Wilson R.K."/>
        </authorList>
    </citation>
    <scope>NUCLEOTIDE SEQUENCE [LARGE SCALE GENOMIC DNA]</scope>
    <source>
        <strain evidence="10">PB2801</strain>
    </source>
</reference>
<evidence type="ECO:0000256" key="2">
    <source>
        <dbReference type="ARBA" id="ARBA00006648"/>
    </source>
</evidence>
<protein>
    <submittedName>
        <fullName evidence="9">CBN-FAR-7 protein</fullName>
    </submittedName>
</protein>
<dbReference type="STRING" id="135651.G0N4R0"/>
<dbReference type="Gene3D" id="1.20.120.1100">
    <property type="match status" value="1"/>
</dbReference>
<name>G0N4R0_CAEBE</name>
<dbReference type="InterPro" id="IPR008632">
    <property type="entry name" value="Gp-FAR-1"/>
</dbReference>
<feature type="transmembrane region" description="Helical" evidence="8">
    <location>
        <begin position="25"/>
        <end position="46"/>
    </location>
</feature>
<evidence type="ECO:0000313" key="10">
    <source>
        <dbReference type="Proteomes" id="UP000008068"/>
    </source>
</evidence>
<comment type="subcellular location">
    <subcellularLocation>
        <location evidence="1">Secreted</location>
    </subcellularLocation>
</comment>
<evidence type="ECO:0000256" key="8">
    <source>
        <dbReference type="SAM" id="Phobius"/>
    </source>
</evidence>
<keyword evidence="5" id="KW-0175">Coiled coil</keyword>
<dbReference type="eggNOG" id="ENOG502TM8D">
    <property type="taxonomic scope" value="Eukaryota"/>
</dbReference>
<evidence type="ECO:0000256" key="5">
    <source>
        <dbReference type="ARBA" id="ARBA00023054"/>
    </source>
</evidence>
<dbReference type="AlphaFoldDB" id="G0N4R0"/>
<feature type="region of interest" description="Disordered" evidence="7">
    <location>
        <begin position="222"/>
        <end position="243"/>
    </location>
</feature>
<keyword evidence="10" id="KW-1185">Reference proteome</keyword>
<comment type="similarity">
    <text evidence="2">Belongs to the fatty-acid and retinol-binding protein (FARBP) family.</text>
</comment>
<keyword evidence="4" id="KW-0732">Signal</keyword>
<keyword evidence="3" id="KW-0964">Secreted</keyword>
<proteinExistence type="inferred from homology"/>
<organism evidence="10">
    <name type="scientific">Caenorhabditis brenneri</name>
    <name type="common">Nematode worm</name>
    <dbReference type="NCBI Taxonomy" id="135651"/>
    <lineage>
        <taxon>Eukaryota</taxon>
        <taxon>Metazoa</taxon>
        <taxon>Ecdysozoa</taxon>
        <taxon>Nematoda</taxon>
        <taxon>Chromadorea</taxon>
        <taxon>Rhabditida</taxon>
        <taxon>Rhabditina</taxon>
        <taxon>Rhabditomorpha</taxon>
        <taxon>Rhabditoidea</taxon>
        <taxon>Rhabditidae</taxon>
        <taxon>Peloderinae</taxon>
        <taxon>Caenorhabditis</taxon>
    </lineage>
</organism>
<dbReference type="HOGENOM" id="CLU_1143426_0_0_1"/>
<keyword evidence="8" id="KW-1133">Transmembrane helix</keyword>
<sequence>MITDIEDKLSQDLRNPVLDPLKKKVLLLLHSLSSLIHVGMFYFLLVQWSKVDIPVMPHFQIACLAIIGIALLIIFVLLLIIFRLETSIDSHARRFFHIFVLDARIMSVASLPECVKNMFPTEQLEFSSSITAEEKPVLHEVFQKHSCFSQCGEMIEEVSKKHPELGKRLSNVLEGNKRRLDGLSPSAIEYAKKLIHMVTHTLCSLTTGKPVDDAEAKRLHEEFKTLSPEDQAALKKNNPDIKF</sequence>